<protein>
    <submittedName>
        <fullName evidence="2">Uncharacterized protein</fullName>
    </submittedName>
</protein>
<dbReference type="AlphaFoldDB" id="A0A8I0ZRJ6"/>
<dbReference type="EMBL" id="JAECSB010000022">
    <property type="protein sequence ID" value="MBH5141863.1"/>
    <property type="molecule type" value="Genomic_DNA"/>
</dbReference>
<evidence type="ECO:0000256" key="1">
    <source>
        <dbReference type="SAM" id="MobiDB-lite"/>
    </source>
</evidence>
<keyword evidence="3" id="KW-1185">Reference proteome</keyword>
<organism evidence="2 3">
    <name type="scientific">Rhodococcus erythropolis</name>
    <name type="common">Arthrobacter picolinophilus</name>
    <dbReference type="NCBI Taxonomy" id="1833"/>
    <lineage>
        <taxon>Bacteria</taxon>
        <taxon>Bacillati</taxon>
        <taxon>Actinomycetota</taxon>
        <taxon>Actinomycetes</taxon>
        <taxon>Mycobacteriales</taxon>
        <taxon>Nocardiaceae</taxon>
        <taxon>Rhodococcus</taxon>
        <taxon>Rhodococcus erythropolis group</taxon>
    </lineage>
</organism>
<feature type="compositionally biased region" description="Basic and acidic residues" evidence="1">
    <location>
        <begin position="48"/>
        <end position="61"/>
    </location>
</feature>
<gene>
    <name evidence="2" type="ORF">I3517_04445</name>
</gene>
<evidence type="ECO:0000313" key="3">
    <source>
        <dbReference type="Proteomes" id="UP000627573"/>
    </source>
</evidence>
<sequence>MTAARKASPHDIEESVQFAAAGIRLAGGTFTPADEAATRRVASGTTTPEKETAAFRRELGY</sequence>
<dbReference type="RefSeq" id="WP_197940558.1">
    <property type="nucleotide sequence ID" value="NZ_JAECSB010000022.1"/>
</dbReference>
<name>A0A8I0ZRJ6_RHOER</name>
<reference evidence="2 3" key="1">
    <citation type="submission" date="2020-12" db="EMBL/GenBank/DDBJ databases">
        <title>Draft genome sequence of furan degrading bacterial strain FUR100.</title>
        <authorList>
            <person name="Woiski C."/>
        </authorList>
    </citation>
    <scope>NUCLEOTIDE SEQUENCE [LARGE SCALE GENOMIC DNA]</scope>
    <source>
        <strain evidence="2 3">FUR100</strain>
    </source>
</reference>
<evidence type="ECO:0000313" key="2">
    <source>
        <dbReference type="EMBL" id="MBH5141863.1"/>
    </source>
</evidence>
<feature type="region of interest" description="Disordered" evidence="1">
    <location>
        <begin position="36"/>
        <end position="61"/>
    </location>
</feature>
<accession>A0A8I0ZRJ6</accession>
<dbReference type="Proteomes" id="UP000627573">
    <property type="component" value="Unassembled WGS sequence"/>
</dbReference>
<proteinExistence type="predicted"/>
<comment type="caution">
    <text evidence="2">The sequence shown here is derived from an EMBL/GenBank/DDBJ whole genome shotgun (WGS) entry which is preliminary data.</text>
</comment>